<accession>A0A5J6V5G6</accession>
<dbReference type="InterPro" id="IPR052913">
    <property type="entry name" value="Glycopeptide_resist_protein"/>
</dbReference>
<keyword evidence="2" id="KW-0472">Membrane</keyword>
<dbReference type="EMBL" id="CP044427">
    <property type="protein sequence ID" value="QFG69199.1"/>
    <property type="molecule type" value="Genomic_DNA"/>
</dbReference>
<name>A0A5J6V5G6_9MICO</name>
<keyword evidence="2" id="KW-1133">Transmembrane helix</keyword>
<dbReference type="InterPro" id="IPR022029">
    <property type="entry name" value="YoaR-like_PG-bd"/>
</dbReference>
<dbReference type="Proteomes" id="UP000326546">
    <property type="component" value="Chromosome"/>
</dbReference>
<feature type="transmembrane region" description="Helical" evidence="2">
    <location>
        <begin position="21"/>
        <end position="46"/>
    </location>
</feature>
<dbReference type="PANTHER" id="PTHR35788:SF1">
    <property type="entry name" value="EXPORTED PROTEIN"/>
    <property type="match status" value="1"/>
</dbReference>
<feature type="domain" description="YoaR-like putative peptidoglycan binding" evidence="3">
    <location>
        <begin position="280"/>
        <end position="351"/>
    </location>
</feature>
<evidence type="ECO:0000256" key="2">
    <source>
        <dbReference type="SAM" id="Phobius"/>
    </source>
</evidence>
<dbReference type="Pfam" id="PF12229">
    <property type="entry name" value="PG_binding_4"/>
    <property type="match status" value="2"/>
</dbReference>
<evidence type="ECO:0000313" key="4">
    <source>
        <dbReference type="EMBL" id="QFG69199.1"/>
    </source>
</evidence>
<dbReference type="PANTHER" id="PTHR35788">
    <property type="entry name" value="EXPORTED PROTEIN-RELATED"/>
    <property type="match status" value="1"/>
</dbReference>
<reference evidence="4 5" key="1">
    <citation type="submission" date="2019-09" db="EMBL/GenBank/DDBJ databases">
        <title>Serinicoccus pratensis sp. nov., isolated from meadow soil.</title>
        <authorList>
            <person name="Zhang W."/>
        </authorList>
    </citation>
    <scope>NUCLEOTIDE SEQUENCE [LARGE SCALE GENOMIC DNA]</scope>
    <source>
        <strain evidence="4 5">W204</strain>
    </source>
</reference>
<evidence type="ECO:0000313" key="5">
    <source>
        <dbReference type="Proteomes" id="UP000326546"/>
    </source>
</evidence>
<evidence type="ECO:0000259" key="3">
    <source>
        <dbReference type="Pfam" id="PF12229"/>
    </source>
</evidence>
<dbReference type="OrthoDB" id="9813301at2"/>
<feature type="compositionally biased region" description="Polar residues" evidence="1">
    <location>
        <begin position="582"/>
        <end position="593"/>
    </location>
</feature>
<dbReference type="KEGG" id="serw:FY030_11220"/>
<sequence length="601" mass="64248">MSKGTQSPSGLREEPAAGRGWWSVLLALAVAVVLLGGAYVAAAYYFKDRQPAGVSVAGVDIGSLTREQAQDVLSRQLAELTSSPITVRTPVPGAQEPEELSLVPEEAGLRLDVDATLSDATRLSFDPRELWSHVAGTDQELPLRTAVDQEALDAAVTGLAEDYDRDPEDGEVTIGPDGVEAKEAAMGHSLDVPATAEEIREAWLTPGWPTGEDREVEGHSAEVVPELTQAEIDRFTREELDPALGSPVLVTAARGDGDDELTATAELVERDLRALLAVRQEDGRLSLELDKEGLLDRVRQDLGQLEAGPLDATVRLDGTEVQVVPAQVGYALEEDGVADAVLAALAEEGEGRTVEAGVSVVEPAIPTEVSEGWRFRPMGSFVSAFPTGPANEARTANLRAGVAHVNGTVVMPGEQFSLGAALGDISEEAGYVEAPVIMDGRLVMGLGGGLSQISTVVLNASWNSGVQLDAHTPHSFYISRYPAGREATLAYPVIDNLWTNDTDTPVVVRAWISGDEIHMTYLGQRQYDVRTIDGERRNITQGGEEEDDSEDCVPQAKSEGFTITVVRVLSRDGQEAHRDEFTTTYQASDQVTCTHPDAGQP</sequence>
<evidence type="ECO:0000256" key="1">
    <source>
        <dbReference type="SAM" id="MobiDB-lite"/>
    </source>
</evidence>
<dbReference type="AlphaFoldDB" id="A0A5J6V5G6"/>
<dbReference type="Pfam" id="PF04294">
    <property type="entry name" value="VanW"/>
    <property type="match status" value="1"/>
</dbReference>
<dbReference type="InterPro" id="IPR007391">
    <property type="entry name" value="Vancomycin_resist_VanW"/>
</dbReference>
<protein>
    <recommendedName>
        <fullName evidence="3">YoaR-like putative peptidoglycan binding domain-containing protein</fullName>
    </recommendedName>
</protein>
<keyword evidence="2" id="KW-0812">Transmembrane</keyword>
<gene>
    <name evidence="4" type="ORF">FY030_11220</name>
</gene>
<proteinExistence type="predicted"/>
<feature type="domain" description="YoaR-like putative peptidoglycan binding" evidence="3">
    <location>
        <begin position="103"/>
        <end position="202"/>
    </location>
</feature>
<keyword evidence="5" id="KW-1185">Reference proteome</keyword>
<dbReference type="RefSeq" id="WP_158061581.1">
    <property type="nucleotide sequence ID" value="NZ_CP044427.1"/>
</dbReference>
<organism evidence="4 5">
    <name type="scientific">Ornithinimicrobium pratense</name>
    <dbReference type="NCBI Taxonomy" id="2593973"/>
    <lineage>
        <taxon>Bacteria</taxon>
        <taxon>Bacillati</taxon>
        <taxon>Actinomycetota</taxon>
        <taxon>Actinomycetes</taxon>
        <taxon>Micrococcales</taxon>
        <taxon>Ornithinimicrobiaceae</taxon>
        <taxon>Ornithinimicrobium</taxon>
    </lineage>
</organism>
<feature type="region of interest" description="Disordered" evidence="1">
    <location>
        <begin position="577"/>
        <end position="601"/>
    </location>
</feature>